<evidence type="ECO:0000256" key="2">
    <source>
        <dbReference type="ARBA" id="ARBA00023315"/>
    </source>
</evidence>
<keyword evidence="2" id="KW-0012">Acyltransferase</keyword>
<dbReference type="CDD" id="cd04301">
    <property type="entry name" value="NAT_SF"/>
    <property type="match status" value="1"/>
</dbReference>
<dbReference type="Pfam" id="PF00583">
    <property type="entry name" value="Acetyltransf_1"/>
    <property type="match status" value="1"/>
</dbReference>
<evidence type="ECO:0000256" key="1">
    <source>
        <dbReference type="ARBA" id="ARBA00022679"/>
    </source>
</evidence>
<proteinExistence type="predicted"/>
<dbReference type="GO" id="GO:0016747">
    <property type="term" value="F:acyltransferase activity, transferring groups other than amino-acyl groups"/>
    <property type="evidence" value="ECO:0007669"/>
    <property type="project" value="InterPro"/>
</dbReference>
<dbReference type="PANTHER" id="PTHR42919">
    <property type="entry name" value="N-ALPHA-ACETYLTRANSFERASE"/>
    <property type="match status" value="1"/>
</dbReference>
<accession>A0A923SG38</accession>
<dbReference type="EMBL" id="JACRUL010000034">
    <property type="protein sequence ID" value="MBC5845322.1"/>
    <property type="molecule type" value="Genomic_DNA"/>
</dbReference>
<evidence type="ECO:0000313" key="5">
    <source>
        <dbReference type="Proteomes" id="UP000641454"/>
    </source>
</evidence>
<organism evidence="4 5">
    <name type="scientific">Flavobacterium muglaense</name>
    <dbReference type="NCBI Taxonomy" id="2764716"/>
    <lineage>
        <taxon>Bacteria</taxon>
        <taxon>Pseudomonadati</taxon>
        <taxon>Bacteroidota</taxon>
        <taxon>Flavobacteriia</taxon>
        <taxon>Flavobacteriales</taxon>
        <taxon>Flavobacteriaceae</taxon>
        <taxon>Flavobacterium</taxon>
    </lineage>
</organism>
<evidence type="ECO:0000259" key="3">
    <source>
        <dbReference type="PROSITE" id="PS51186"/>
    </source>
</evidence>
<comment type="caution">
    <text evidence="4">The sequence shown here is derived from an EMBL/GenBank/DDBJ whole genome shotgun (WGS) entry which is preliminary data.</text>
</comment>
<sequence>MPAITLKKADLNDLTSIQQLGQQTFMETFASENTTENIAQYLEKSFNTPQLTSELQNPESQFYLAFWDDLPIGYLKINFGQSQTEVIDQKALEVQRIYVLKEYHGKKIGQLFIDQVFKIVQQKPVTFIWLGVWEQNHRAIAFYTKNGFSTFDTHVFTVGNDKQTDLLMKHTIAYQAVE</sequence>
<dbReference type="Proteomes" id="UP000641454">
    <property type="component" value="Unassembled WGS sequence"/>
</dbReference>
<protein>
    <submittedName>
        <fullName evidence="4">GNAT family N-acetyltransferase</fullName>
    </submittedName>
</protein>
<evidence type="ECO:0000313" key="4">
    <source>
        <dbReference type="EMBL" id="MBC5845322.1"/>
    </source>
</evidence>
<feature type="domain" description="N-acetyltransferase" evidence="3">
    <location>
        <begin position="4"/>
        <end position="173"/>
    </location>
</feature>
<gene>
    <name evidence="4" type="ORF">H8R25_12850</name>
</gene>
<dbReference type="PROSITE" id="PS51186">
    <property type="entry name" value="GNAT"/>
    <property type="match status" value="1"/>
</dbReference>
<dbReference type="PANTHER" id="PTHR42919:SF8">
    <property type="entry name" value="N-ALPHA-ACETYLTRANSFERASE 50"/>
    <property type="match status" value="1"/>
</dbReference>
<dbReference type="SUPFAM" id="SSF55729">
    <property type="entry name" value="Acyl-CoA N-acyltransferases (Nat)"/>
    <property type="match status" value="1"/>
</dbReference>
<dbReference type="InterPro" id="IPR000182">
    <property type="entry name" value="GNAT_dom"/>
</dbReference>
<dbReference type="InterPro" id="IPR016181">
    <property type="entry name" value="Acyl_CoA_acyltransferase"/>
</dbReference>
<keyword evidence="5" id="KW-1185">Reference proteome</keyword>
<keyword evidence="1" id="KW-0808">Transferase</keyword>
<dbReference type="InterPro" id="IPR051556">
    <property type="entry name" value="N-term/lysine_N-AcTrnsfr"/>
</dbReference>
<reference evidence="4 5" key="1">
    <citation type="submission" date="2020-08" db="EMBL/GenBank/DDBJ databases">
        <title>Description of novel Flavobacterium F-392 isolate.</title>
        <authorList>
            <person name="Saticioglu I.B."/>
            <person name="Duman M."/>
            <person name="Altun S."/>
        </authorList>
    </citation>
    <scope>NUCLEOTIDE SEQUENCE [LARGE SCALE GENOMIC DNA]</scope>
    <source>
        <strain evidence="4 5">F-392</strain>
    </source>
</reference>
<dbReference type="AlphaFoldDB" id="A0A923SG38"/>
<dbReference type="Gene3D" id="3.40.630.30">
    <property type="match status" value="1"/>
</dbReference>
<dbReference type="RefSeq" id="WP_187019703.1">
    <property type="nucleotide sequence ID" value="NZ_JACRUK010000035.1"/>
</dbReference>
<name>A0A923SG38_9FLAO</name>